<feature type="compositionally biased region" description="Polar residues" evidence="2">
    <location>
        <begin position="72"/>
        <end position="81"/>
    </location>
</feature>
<evidence type="ECO:0000313" key="3">
    <source>
        <dbReference type="EMBL" id="CAF4752546.1"/>
    </source>
</evidence>
<reference evidence="3" key="1">
    <citation type="submission" date="2021-02" db="EMBL/GenBank/DDBJ databases">
        <authorList>
            <person name="Nowell W R."/>
        </authorList>
    </citation>
    <scope>NUCLEOTIDE SEQUENCE</scope>
</reference>
<feature type="non-terminal residue" evidence="3">
    <location>
        <position position="1"/>
    </location>
</feature>
<evidence type="ECO:0000256" key="1">
    <source>
        <dbReference type="RuleBase" id="RU366018"/>
    </source>
</evidence>
<dbReference type="EC" id="2.3.2.27" evidence="1"/>
<dbReference type="InterPro" id="IPR039164">
    <property type="entry name" value="UBR1-like"/>
</dbReference>
<name>A0A821LKK1_9BILA</name>
<keyword evidence="1" id="KW-0808">Transferase</keyword>
<comment type="pathway">
    <text evidence="1">Protein modification; protein ubiquitination.</text>
</comment>
<dbReference type="GO" id="GO:0016567">
    <property type="term" value="P:protein ubiquitination"/>
    <property type="evidence" value="ECO:0007669"/>
    <property type="project" value="UniProtKB-UniRule"/>
</dbReference>
<dbReference type="GO" id="GO:0008270">
    <property type="term" value="F:zinc ion binding"/>
    <property type="evidence" value="ECO:0007669"/>
    <property type="project" value="UniProtKB-UniRule"/>
</dbReference>
<keyword evidence="1" id="KW-0862">Zinc</keyword>
<keyword evidence="1" id="KW-0863">Zinc-finger</keyword>
<sequence length="218" mass="24870">ALHLMTLACYEQERTPNFEFYSKCQKFELDKLINQLHLNTPSKAETCKELLAYVIKLYSRFSETNEQLNSSTSVNFNQETSDITKRQQRKRKDLAAQKRAKIIAQMTELQKNFIEKNIQLCSESIDDQALESTSPGTYSQLSSMISSSDQQILPISPTMPLKFEPMSIDDTYPNIQSCFGTNDLEFSQSAKQILTCIFCQENSEVKINSEAIVLSAYV</sequence>
<comment type="function">
    <text evidence="1">Ubiquitin ligase protein which is a component of the N-end rule pathway. Recognizes and binds to proteins bearing specific N-terminal residues that are destabilizing according to the N-end rule, leading to their ubiquitination and subsequent degradation.</text>
</comment>
<comment type="caution">
    <text evidence="3">The sequence shown here is derived from an EMBL/GenBank/DDBJ whole genome shotgun (WGS) entry which is preliminary data.</text>
</comment>
<organism evidence="3 4">
    <name type="scientific">Rotaria socialis</name>
    <dbReference type="NCBI Taxonomy" id="392032"/>
    <lineage>
        <taxon>Eukaryota</taxon>
        <taxon>Metazoa</taxon>
        <taxon>Spiralia</taxon>
        <taxon>Gnathifera</taxon>
        <taxon>Rotifera</taxon>
        <taxon>Eurotatoria</taxon>
        <taxon>Bdelloidea</taxon>
        <taxon>Philodinida</taxon>
        <taxon>Philodinidae</taxon>
        <taxon>Rotaria</taxon>
    </lineage>
</organism>
<dbReference type="PANTHER" id="PTHR21497">
    <property type="entry name" value="UBIQUITIN LIGASE E3 ALPHA-RELATED"/>
    <property type="match status" value="1"/>
</dbReference>
<dbReference type="AlphaFoldDB" id="A0A821LKK1"/>
<keyword evidence="1" id="KW-0479">Metal-binding</keyword>
<dbReference type="GO" id="GO:0061630">
    <property type="term" value="F:ubiquitin protein ligase activity"/>
    <property type="evidence" value="ECO:0007669"/>
    <property type="project" value="UniProtKB-UniRule"/>
</dbReference>
<comment type="catalytic activity">
    <reaction evidence="1">
        <text>S-ubiquitinyl-[E2 ubiquitin-conjugating enzyme]-L-cysteine + [acceptor protein]-L-lysine = [E2 ubiquitin-conjugating enzyme]-L-cysteine + N(6)-ubiquitinyl-[acceptor protein]-L-lysine.</text>
        <dbReference type="EC" id="2.3.2.27"/>
    </reaction>
</comment>
<dbReference type="GO" id="GO:0000151">
    <property type="term" value="C:ubiquitin ligase complex"/>
    <property type="evidence" value="ECO:0007669"/>
    <property type="project" value="TreeGrafter"/>
</dbReference>
<accession>A0A821LKK1</accession>
<gene>
    <name evidence="3" type="ORF">UJA718_LOCUS39006</name>
</gene>
<protein>
    <recommendedName>
        <fullName evidence="1">E3 ubiquitin-protein ligase</fullName>
        <ecNumber evidence="1">2.3.2.27</ecNumber>
    </recommendedName>
</protein>
<feature type="non-terminal residue" evidence="3">
    <location>
        <position position="218"/>
    </location>
</feature>
<dbReference type="EMBL" id="CAJOBP010040726">
    <property type="protein sequence ID" value="CAF4752546.1"/>
    <property type="molecule type" value="Genomic_DNA"/>
</dbReference>
<comment type="similarity">
    <text evidence="1">Belongs to the E3 ubiquitin-protein ligase UBR1-like family.</text>
</comment>
<evidence type="ECO:0000313" key="4">
    <source>
        <dbReference type="Proteomes" id="UP000663873"/>
    </source>
</evidence>
<keyword evidence="4" id="KW-1185">Reference proteome</keyword>
<keyword evidence="1" id="KW-0833">Ubl conjugation pathway</keyword>
<dbReference type="GO" id="GO:0071596">
    <property type="term" value="P:ubiquitin-dependent protein catabolic process via the N-end rule pathway"/>
    <property type="evidence" value="ECO:0007669"/>
    <property type="project" value="UniProtKB-UniRule"/>
</dbReference>
<dbReference type="PANTHER" id="PTHR21497:SF24">
    <property type="entry name" value="E3 UBIQUITIN-PROTEIN LIGASE UBR1"/>
    <property type="match status" value="1"/>
</dbReference>
<feature type="region of interest" description="Disordered" evidence="2">
    <location>
        <begin position="72"/>
        <end position="91"/>
    </location>
</feature>
<dbReference type="UniPathway" id="UPA00143"/>
<evidence type="ECO:0000256" key="2">
    <source>
        <dbReference type="SAM" id="MobiDB-lite"/>
    </source>
</evidence>
<dbReference type="Proteomes" id="UP000663873">
    <property type="component" value="Unassembled WGS sequence"/>
</dbReference>
<proteinExistence type="inferred from homology"/>
<dbReference type="GO" id="GO:0005737">
    <property type="term" value="C:cytoplasm"/>
    <property type="evidence" value="ECO:0007669"/>
    <property type="project" value="TreeGrafter"/>
</dbReference>